<dbReference type="PANTHER" id="PTHR43157:SF31">
    <property type="entry name" value="PHOSPHATIDYLINOSITOL-GLYCAN BIOSYNTHESIS CLASS F PROTEIN"/>
    <property type="match status" value="1"/>
</dbReference>
<reference evidence="4 6" key="2">
    <citation type="submission" date="2018-08" db="EMBL/GenBank/DDBJ databases">
        <title>Draft genome of Streptococcus sp. nov. Z1.</title>
        <authorList>
            <person name="Tian Z."/>
        </authorList>
    </citation>
    <scope>NUCLEOTIDE SEQUENCE [LARGE SCALE GENOMIC DNA]</scope>
    <source>
        <strain evidence="4">Z1</strain>
        <strain evidence="6">Z1(2018)</strain>
    </source>
</reference>
<name>A0A372KJE0_9STRE</name>
<reference evidence="2" key="4">
    <citation type="journal article" date="2019" name="Int. J. Syst. Evol. Microbiol.">
        <title>Streptococcus chenjunshii sp. nov. isolated from feces of Tibetan antelopes.</title>
        <authorList>
            <person name="Tian Z."/>
            <person name="Lu S."/>
            <person name="Jin D."/>
            <person name="Yang J."/>
            <person name="Pu J."/>
            <person name="Lai X.H."/>
            <person name="Bai X.N."/>
            <person name="Wu X.M."/>
            <person name="Li J."/>
            <person name="Wang S."/>
            <person name="Xu J."/>
        </authorList>
    </citation>
    <scope>NUCLEOTIDE SEQUENCE</scope>
    <source>
        <strain evidence="2">Z15</strain>
    </source>
</reference>
<sequence>MGKMIITGGNSGIGYQAAKQLVQKGWQVTLFCRNEERAKTACQKISAETGSQQVDYILADLSDMASVRAAATVYLENHGSLDVLINNAADFDLSVKKPVLTRDGLEKQFATNVLAPYLLSELLMLALENADDGRILNISSKGLAVFPKISLDFNNLNSEKTYSPTKTYYQNKLALLMLSLYQREKYPNVSIQAIRVPNVKLDISRYPNLSPLMKTVYKLKSLLSISAEEMAEVYTALASEPGFDGFLYDEHCREIRANSSAYDKAGQERLCCILDKLIQL</sequence>
<evidence type="ECO:0000313" key="4">
    <source>
        <dbReference type="EMBL" id="RFU52377.1"/>
    </source>
</evidence>
<dbReference type="EMBL" id="CP031733">
    <property type="protein sequence ID" value="AXQ77892.1"/>
    <property type="molecule type" value="Genomic_DNA"/>
</dbReference>
<keyword evidence="7" id="KW-1185">Reference proteome</keyword>
<dbReference type="KEGG" id="schj:DDV21_001800"/>
<evidence type="ECO:0000313" key="5">
    <source>
        <dbReference type="Proteomes" id="UP000246115"/>
    </source>
</evidence>
<protein>
    <submittedName>
        <fullName evidence="4">SDR family NAD(P)-dependent oxidoreductase</fullName>
    </submittedName>
</protein>
<dbReference type="GO" id="GO:0016491">
    <property type="term" value="F:oxidoreductase activity"/>
    <property type="evidence" value="ECO:0007669"/>
    <property type="project" value="UniProtKB-KW"/>
</dbReference>
<dbReference type="InterPro" id="IPR036291">
    <property type="entry name" value="NAD(P)-bd_dom_sf"/>
</dbReference>
<evidence type="ECO:0000313" key="7">
    <source>
        <dbReference type="Proteomes" id="UP000264056"/>
    </source>
</evidence>
<accession>A0A346NA47</accession>
<reference evidence="5" key="3">
    <citation type="submission" date="2018-08" db="EMBL/GenBank/DDBJ databases">
        <title>Streptococcus chenjunshii sp. nov., isolated from stools sample of the Tibetan antelope in the Qinghai-Tibet plateau, China.</title>
        <authorList>
            <person name="Tian Z."/>
        </authorList>
    </citation>
    <scope>NUCLEOTIDE SEQUENCE [LARGE SCALE GENOMIC DNA]</scope>
    <source>
        <strain evidence="5">Z15</strain>
    </source>
</reference>
<organism evidence="4 6">
    <name type="scientific">Streptococcus chenjunshii</name>
    <dbReference type="NCBI Taxonomy" id="2173853"/>
    <lineage>
        <taxon>Bacteria</taxon>
        <taxon>Bacillati</taxon>
        <taxon>Bacillota</taxon>
        <taxon>Bacilli</taxon>
        <taxon>Lactobacillales</taxon>
        <taxon>Streptococcaceae</taxon>
        <taxon>Streptococcus</taxon>
    </lineage>
</organism>
<proteinExistence type="predicted"/>
<evidence type="ECO:0000256" key="1">
    <source>
        <dbReference type="ARBA" id="ARBA00023002"/>
    </source>
</evidence>
<evidence type="ECO:0000313" key="3">
    <source>
        <dbReference type="EMBL" id="RFU50198.1"/>
    </source>
</evidence>
<evidence type="ECO:0000313" key="2">
    <source>
        <dbReference type="EMBL" id="AXQ77892.1"/>
    </source>
</evidence>
<accession>A0A372KJE0</accession>
<evidence type="ECO:0000313" key="6">
    <source>
        <dbReference type="Proteomes" id="UP000262901"/>
    </source>
</evidence>
<dbReference type="SUPFAM" id="SSF51735">
    <property type="entry name" value="NAD(P)-binding Rossmann-fold domains"/>
    <property type="match status" value="1"/>
</dbReference>
<dbReference type="RefSeq" id="WP_116878947.1">
    <property type="nucleotide sequence ID" value="NZ_CP031733.1"/>
</dbReference>
<dbReference type="InterPro" id="IPR002347">
    <property type="entry name" value="SDR_fam"/>
</dbReference>
<dbReference type="PRINTS" id="PR00081">
    <property type="entry name" value="GDHRDH"/>
</dbReference>
<dbReference type="OrthoDB" id="9809821at2"/>
<dbReference type="Proteomes" id="UP000262901">
    <property type="component" value="Unassembled WGS sequence"/>
</dbReference>
<dbReference type="Pfam" id="PF00106">
    <property type="entry name" value="adh_short"/>
    <property type="match status" value="1"/>
</dbReference>
<dbReference type="EMBL" id="QVQZ01000037">
    <property type="protein sequence ID" value="RFU52377.1"/>
    <property type="molecule type" value="Genomic_DNA"/>
</dbReference>
<dbReference type="PANTHER" id="PTHR43157">
    <property type="entry name" value="PHOSPHATIDYLINOSITOL-GLYCAN BIOSYNTHESIS CLASS F PROTEIN-RELATED"/>
    <property type="match status" value="1"/>
</dbReference>
<dbReference type="AlphaFoldDB" id="A0A372KJE0"/>
<dbReference type="EMBL" id="QVQY01000038">
    <property type="protein sequence ID" value="RFU50198.1"/>
    <property type="molecule type" value="Genomic_DNA"/>
</dbReference>
<dbReference type="Proteomes" id="UP000246115">
    <property type="component" value="Chromosome"/>
</dbReference>
<reference evidence="3 7" key="1">
    <citation type="submission" date="2018-08" db="EMBL/GenBank/DDBJ databases">
        <title>Draft genome of Streptococcus sp .nov. Z2.</title>
        <authorList>
            <person name="Tian Z."/>
        </authorList>
    </citation>
    <scope>NUCLEOTIDE SEQUENCE [LARGE SCALE GENOMIC DNA]</scope>
    <source>
        <strain evidence="3 7">Z2</strain>
    </source>
</reference>
<keyword evidence="1" id="KW-0560">Oxidoreductase</keyword>
<dbReference type="Gene3D" id="3.40.50.720">
    <property type="entry name" value="NAD(P)-binding Rossmann-like Domain"/>
    <property type="match status" value="1"/>
</dbReference>
<gene>
    <name evidence="2" type="ORF">DDV21_001800</name>
    <name evidence="3" type="ORF">DDV22_09845</name>
    <name evidence="4" type="ORF">DDV23_09940</name>
</gene>
<dbReference type="Proteomes" id="UP000264056">
    <property type="component" value="Unassembled WGS sequence"/>
</dbReference>